<protein>
    <submittedName>
        <fullName evidence="3">Cytochrome P450</fullName>
    </submittedName>
</protein>
<evidence type="ECO:0000256" key="2">
    <source>
        <dbReference type="RuleBase" id="RU000461"/>
    </source>
</evidence>
<keyword evidence="2" id="KW-0408">Iron</keyword>
<evidence type="ECO:0000313" key="4">
    <source>
        <dbReference type="Proteomes" id="UP001596380"/>
    </source>
</evidence>
<comment type="similarity">
    <text evidence="1 2">Belongs to the cytochrome P450 family.</text>
</comment>
<keyword evidence="2" id="KW-0503">Monooxygenase</keyword>
<dbReference type="PANTHER" id="PTHR46696:SF4">
    <property type="entry name" value="BIOTIN BIOSYNTHESIS CYTOCHROME P450"/>
    <property type="match status" value="1"/>
</dbReference>
<sequence>MRENLADDPLLALGEPDNLADPYPAYRRMREHDPVRWHEGLGSWLLTRHADCSAVLRDSVSFGSDFRRVGEETPAPLLSIQSLDPPEHTVIRHFVADAFRAQDFRAQERSIAERTRRGLAALGEGPADLVAGLAEPVALGTITEFLGIPAPDPEWFVPMSHTIADGMDAGLWPETDEPAVRARAELAELAGGWLDDPPAHGLVGYVASRELPPGLERAVLLNSLRALLHAGFESCARMLGNALAALLALPDGVERWRRADPARAVDELIRFDAPVQADARVCVAAATVGGTPIEPGQVMTLLLGAANRDPARFEDPDEIRFDRAPNPHLGFGRGAHACVGSALAALQARVVFDVLAEERPGTALAAPPRFRRNLTLRGPYALDVELR</sequence>
<dbReference type="EMBL" id="JBHSXS010000031">
    <property type="protein sequence ID" value="MFC6884846.1"/>
    <property type="molecule type" value="Genomic_DNA"/>
</dbReference>
<evidence type="ECO:0000256" key="1">
    <source>
        <dbReference type="ARBA" id="ARBA00010617"/>
    </source>
</evidence>
<dbReference type="InterPro" id="IPR036396">
    <property type="entry name" value="Cyt_P450_sf"/>
</dbReference>
<keyword evidence="2" id="KW-0349">Heme</keyword>
<keyword evidence="2" id="KW-0479">Metal-binding</keyword>
<keyword evidence="4" id="KW-1185">Reference proteome</keyword>
<dbReference type="InterPro" id="IPR017972">
    <property type="entry name" value="Cyt_P450_CS"/>
</dbReference>
<gene>
    <name evidence="3" type="ORF">ACFQKB_34160</name>
</gene>
<dbReference type="SUPFAM" id="SSF48264">
    <property type="entry name" value="Cytochrome P450"/>
    <property type="match status" value="1"/>
</dbReference>
<dbReference type="InterPro" id="IPR002397">
    <property type="entry name" value="Cyt_P450_B"/>
</dbReference>
<dbReference type="InterPro" id="IPR001128">
    <property type="entry name" value="Cyt_P450"/>
</dbReference>
<reference evidence="4" key="1">
    <citation type="journal article" date="2019" name="Int. J. Syst. Evol. Microbiol.">
        <title>The Global Catalogue of Microorganisms (GCM) 10K type strain sequencing project: providing services to taxonomists for standard genome sequencing and annotation.</title>
        <authorList>
            <consortium name="The Broad Institute Genomics Platform"/>
            <consortium name="The Broad Institute Genome Sequencing Center for Infectious Disease"/>
            <person name="Wu L."/>
            <person name="Ma J."/>
        </authorList>
    </citation>
    <scope>NUCLEOTIDE SEQUENCE [LARGE SCALE GENOMIC DNA]</scope>
    <source>
        <strain evidence="4">JCM 3369</strain>
    </source>
</reference>
<accession>A0ABW2CV26</accession>
<organism evidence="3 4">
    <name type="scientific">Actinomadura yumaensis</name>
    <dbReference type="NCBI Taxonomy" id="111807"/>
    <lineage>
        <taxon>Bacteria</taxon>
        <taxon>Bacillati</taxon>
        <taxon>Actinomycetota</taxon>
        <taxon>Actinomycetes</taxon>
        <taxon>Streptosporangiales</taxon>
        <taxon>Thermomonosporaceae</taxon>
        <taxon>Actinomadura</taxon>
    </lineage>
</organism>
<dbReference type="PRINTS" id="PR00359">
    <property type="entry name" value="BP450"/>
</dbReference>
<dbReference type="Gene3D" id="1.10.630.10">
    <property type="entry name" value="Cytochrome P450"/>
    <property type="match status" value="1"/>
</dbReference>
<dbReference type="Proteomes" id="UP001596380">
    <property type="component" value="Unassembled WGS sequence"/>
</dbReference>
<dbReference type="RefSeq" id="WP_160826862.1">
    <property type="nucleotide sequence ID" value="NZ_JBHSXS010000031.1"/>
</dbReference>
<dbReference type="PROSITE" id="PS00086">
    <property type="entry name" value="CYTOCHROME_P450"/>
    <property type="match status" value="1"/>
</dbReference>
<name>A0ABW2CV26_9ACTN</name>
<proteinExistence type="inferred from homology"/>
<evidence type="ECO:0000313" key="3">
    <source>
        <dbReference type="EMBL" id="MFC6884846.1"/>
    </source>
</evidence>
<keyword evidence="2" id="KW-0560">Oxidoreductase</keyword>
<comment type="caution">
    <text evidence="3">The sequence shown here is derived from an EMBL/GenBank/DDBJ whole genome shotgun (WGS) entry which is preliminary data.</text>
</comment>
<dbReference type="PANTHER" id="PTHR46696">
    <property type="entry name" value="P450, PUTATIVE (EUROFUNG)-RELATED"/>
    <property type="match status" value="1"/>
</dbReference>
<dbReference type="Pfam" id="PF00067">
    <property type="entry name" value="p450"/>
    <property type="match status" value="1"/>
</dbReference>